<dbReference type="InterPro" id="IPR003595">
    <property type="entry name" value="Tyr_Pase_cat"/>
</dbReference>
<keyword evidence="2" id="KW-0597">Phosphoprotein</keyword>
<evidence type="ECO:0000256" key="5">
    <source>
        <dbReference type="PIRSR" id="PIRSR608356-50"/>
    </source>
</evidence>
<proteinExistence type="predicted"/>
<evidence type="ECO:0000256" key="8">
    <source>
        <dbReference type="SAM" id="Phobius"/>
    </source>
</evidence>
<dbReference type="AlphaFoldDB" id="A0A8J4SQS2"/>
<evidence type="ECO:0000256" key="2">
    <source>
        <dbReference type="ARBA" id="ARBA00022553"/>
    </source>
</evidence>
<dbReference type="SMART" id="SM00194">
    <property type="entry name" value="PTPc"/>
    <property type="match status" value="1"/>
</dbReference>
<dbReference type="SMART" id="SM00404">
    <property type="entry name" value="PTPc_motif"/>
    <property type="match status" value="1"/>
</dbReference>
<gene>
    <name evidence="11" type="ORF">PHET_03763</name>
</gene>
<comment type="caution">
    <text evidence="11">The sequence shown here is derived from an EMBL/GenBank/DDBJ whole genome shotgun (WGS) entry which is preliminary data.</text>
</comment>
<evidence type="ECO:0000256" key="6">
    <source>
        <dbReference type="PIRSR" id="PIRSR608356-51"/>
    </source>
</evidence>
<feature type="compositionally biased region" description="Low complexity" evidence="7">
    <location>
        <begin position="940"/>
        <end position="950"/>
    </location>
</feature>
<dbReference type="Proteomes" id="UP000748531">
    <property type="component" value="Unassembled WGS sequence"/>
</dbReference>
<dbReference type="InterPro" id="IPR008356">
    <property type="entry name" value="Tyr_Pase_KIM-con"/>
</dbReference>
<feature type="region of interest" description="Disordered" evidence="7">
    <location>
        <begin position="940"/>
        <end position="983"/>
    </location>
</feature>
<evidence type="ECO:0000259" key="10">
    <source>
        <dbReference type="PROSITE" id="PS50056"/>
    </source>
</evidence>
<evidence type="ECO:0000259" key="9">
    <source>
        <dbReference type="PROSITE" id="PS50055"/>
    </source>
</evidence>
<evidence type="ECO:0000256" key="3">
    <source>
        <dbReference type="ARBA" id="ARBA00022801"/>
    </source>
</evidence>
<feature type="compositionally biased region" description="Polar residues" evidence="7">
    <location>
        <begin position="951"/>
        <end position="965"/>
    </location>
</feature>
<reference evidence="11" key="1">
    <citation type="submission" date="2019-05" db="EMBL/GenBank/DDBJ databases">
        <title>Annotation for the trematode Paragonimus heterotremus.</title>
        <authorList>
            <person name="Choi Y.-J."/>
        </authorList>
    </citation>
    <scope>NUCLEOTIDE SEQUENCE</scope>
    <source>
        <strain evidence="11">LC</strain>
    </source>
</reference>
<evidence type="ECO:0000313" key="11">
    <source>
        <dbReference type="EMBL" id="KAF5402677.1"/>
    </source>
</evidence>
<dbReference type="InterPro" id="IPR000387">
    <property type="entry name" value="Tyr_Pase_dom"/>
</dbReference>
<dbReference type="SUPFAM" id="SSF52799">
    <property type="entry name" value="(Phosphotyrosine protein) phosphatases II"/>
    <property type="match status" value="1"/>
</dbReference>
<dbReference type="OrthoDB" id="10253954at2759"/>
<keyword evidence="8" id="KW-0812">Transmembrane</keyword>
<feature type="domain" description="Tyrosine specific protein phosphatases" evidence="10">
    <location>
        <begin position="1095"/>
        <end position="1169"/>
    </location>
</feature>
<dbReference type="PROSITE" id="PS00383">
    <property type="entry name" value="TYR_PHOSPHATASE_1"/>
    <property type="match status" value="1"/>
</dbReference>
<evidence type="ECO:0000256" key="1">
    <source>
        <dbReference type="ARBA" id="ARBA00013064"/>
    </source>
</evidence>
<keyword evidence="4" id="KW-0904">Protein phosphatase</keyword>
<keyword evidence="12" id="KW-1185">Reference proteome</keyword>
<feature type="region of interest" description="Disordered" evidence="7">
    <location>
        <begin position="721"/>
        <end position="751"/>
    </location>
</feature>
<dbReference type="InterPro" id="IPR000242">
    <property type="entry name" value="PTP_cat"/>
</dbReference>
<dbReference type="InterPro" id="IPR016130">
    <property type="entry name" value="Tyr_Pase_AS"/>
</dbReference>
<evidence type="ECO:0000256" key="7">
    <source>
        <dbReference type="SAM" id="MobiDB-lite"/>
    </source>
</evidence>
<organism evidence="11 12">
    <name type="scientific">Paragonimus heterotremus</name>
    <dbReference type="NCBI Taxonomy" id="100268"/>
    <lineage>
        <taxon>Eukaryota</taxon>
        <taxon>Metazoa</taxon>
        <taxon>Spiralia</taxon>
        <taxon>Lophotrochozoa</taxon>
        <taxon>Platyhelminthes</taxon>
        <taxon>Trematoda</taxon>
        <taxon>Digenea</taxon>
        <taxon>Plagiorchiida</taxon>
        <taxon>Troglotremata</taxon>
        <taxon>Troglotrematidae</taxon>
        <taxon>Paragonimus</taxon>
    </lineage>
</organism>
<dbReference type="GO" id="GO:0030054">
    <property type="term" value="C:cell junction"/>
    <property type="evidence" value="ECO:0007669"/>
    <property type="project" value="TreeGrafter"/>
</dbReference>
<feature type="compositionally biased region" description="Basic residues" evidence="7">
    <location>
        <begin position="724"/>
        <end position="738"/>
    </location>
</feature>
<feature type="active site" description="Phosphocysteine intermediate" evidence="5">
    <location>
        <position position="1119"/>
    </location>
</feature>
<dbReference type="EMBL" id="LUCH01001669">
    <property type="protein sequence ID" value="KAF5402677.1"/>
    <property type="molecule type" value="Genomic_DNA"/>
</dbReference>
<name>A0A8J4SQS2_9TREM</name>
<dbReference type="CDD" id="cd14547">
    <property type="entry name" value="PTPc-KIM"/>
    <property type="match status" value="1"/>
</dbReference>
<dbReference type="GO" id="GO:0005886">
    <property type="term" value="C:plasma membrane"/>
    <property type="evidence" value="ECO:0007669"/>
    <property type="project" value="TreeGrafter"/>
</dbReference>
<keyword evidence="8" id="KW-1133">Transmembrane helix</keyword>
<dbReference type="PROSITE" id="PS50056">
    <property type="entry name" value="TYR_PHOSPHATASE_2"/>
    <property type="match status" value="1"/>
</dbReference>
<protein>
    <recommendedName>
        <fullName evidence="1">protein-tyrosine-phosphatase</fullName>
        <ecNumber evidence="1">3.1.3.48</ecNumber>
    </recommendedName>
</protein>
<feature type="binding site" evidence="6">
    <location>
        <position position="1040"/>
    </location>
    <ligand>
        <name>substrate</name>
    </ligand>
</feature>
<keyword evidence="3" id="KW-0378">Hydrolase</keyword>
<dbReference type="GO" id="GO:0007165">
    <property type="term" value="P:signal transduction"/>
    <property type="evidence" value="ECO:0007669"/>
    <property type="project" value="TreeGrafter"/>
</dbReference>
<dbReference type="PANTHER" id="PTHR46198">
    <property type="entry name" value="PROTEIN-TYROSINE-PHOSPHATASE"/>
    <property type="match status" value="1"/>
</dbReference>
<dbReference type="PANTHER" id="PTHR46198:SF4">
    <property type="entry name" value="PROTEIN-TYROSINE-PHOSPHATASE"/>
    <property type="match status" value="1"/>
</dbReference>
<feature type="binding site" evidence="6">
    <location>
        <position position="1163"/>
    </location>
    <ligand>
        <name>substrate</name>
    </ligand>
</feature>
<keyword evidence="8" id="KW-0472">Membrane</keyword>
<evidence type="ECO:0000256" key="4">
    <source>
        <dbReference type="ARBA" id="ARBA00022912"/>
    </source>
</evidence>
<dbReference type="GO" id="GO:0004725">
    <property type="term" value="F:protein tyrosine phosphatase activity"/>
    <property type="evidence" value="ECO:0007669"/>
    <property type="project" value="UniProtKB-EC"/>
</dbReference>
<dbReference type="InterPro" id="IPR029021">
    <property type="entry name" value="Prot-tyrosine_phosphatase-like"/>
</dbReference>
<dbReference type="GO" id="GO:0005829">
    <property type="term" value="C:cytosol"/>
    <property type="evidence" value="ECO:0007669"/>
    <property type="project" value="TreeGrafter"/>
</dbReference>
<dbReference type="Pfam" id="PF00102">
    <property type="entry name" value="Y_phosphatase"/>
    <property type="match status" value="3"/>
</dbReference>
<feature type="binding site" evidence="6">
    <location>
        <begin position="1119"/>
        <end position="1125"/>
    </location>
    <ligand>
        <name>substrate</name>
    </ligand>
</feature>
<dbReference type="GO" id="GO:0019901">
    <property type="term" value="F:protein kinase binding"/>
    <property type="evidence" value="ECO:0007669"/>
    <property type="project" value="TreeGrafter"/>
</dbReference>
<accession>A0A8J4SQS2</accession>
<sequence length="1195" mass="130925">MRSKSGRVSAPVTNNSSQITDRSIEACVRQIGPNTNVAVWLLVVLNCLSQFITQPFTVYPGSLLDAILVTFIGLVQRKVYECISCFGWLGRVFPTPCAHFPRITFRGPFKVKSAIFYVLFIRNVEWFTIWTQAITSRRNRGLFPVLWDTNMKKSWFHCRFTSVSLHFALTLSLLPTGCLSLYTTPVVNSDAKLLSIAVENRDEEMSIFNSHELATNSLLSPFSSISGAFPRAQRSSESGTSPLRRFQSTTDLLSVYRGRRIHSMNTPSLVPLALTLTAIGLLVLLLLLTFWCIYRKHSSRSKADVPQKPFDASLQPTATGSSEAAPNCSCSTVEASHSNLVGQVAQSEDTAVNHLFQPCLFCLQRCLPVQSLYNCSSTGPLADKCDLEAVRTSLRSDDDTVSIAQPVPVPNQPNLSTCSEPLPASSLLQDVHRHTCRESSSSPSLATRRRVAPPPLLINLLPSILSQTPPIETCTIQVQPEQTISHSSKAGKSPVRLQMSNLVGAAVDSGSPRASHTLVGSVEGCCLSSIPGFPVPPGQQPRPGTRARVNESVTVFSSPPVSLATSRDPAKGLLESRRGSHTSLTLSLSRPGDVPMLSACSVGSPGTIGRGGSLDEESDLAETELCCPASSLPMNIFPSTVASHLSANSVIDSSDHHKYSACDRHYPPADTFVLTNFADRTMPPVTPNVQSGLSPGYNAHKAFDKGSRELPLEPPVVHRSPYPCHHHHHPNRHHHFQPTHRAELSSPCPHNSLSFQRSRDLEQLRNASQPLSSEDLQFKLRDNASALFQEFWNIPMNHASKKEWPIARIGQKNRYQSILPNYSTRVILPMVNNDPLTTYIHANYIHGYGGQPNAFIATQGPMPNTVVDFWRMVWHSHAPAIVMITKLVEKQEAKCELYLPNSSTDYPVMSTHNLVATPASAQSSGAGSFTGSSCSPLSSISPSVSDTSSSQRAGVSSPVDSGTTSLDDRVAPPGPHPVECVSPDPSHIVALPGSTQTYGEITIQVESLERYAGYSVRRLRLQLQSEQRKVVHFWYTAWPDHSSPETTPASARQLLQLVQAAESCRRRSEPPETSGLNISAHTNVPECRPRESPRMDVLRQVPDTDSNLPDFDGPVIVHCSAGLGRTGCFIALCVACDQLKHEGVADVLRIVSHLRLDRGGMVQTNEQYEFIHHALTFFSTQRDHNEQLPKTNYPP</sequence>
<feature type="region of interest" description="Disordered" evidence="7">
    <location>
        <begin position="1065"/>
        <end position="1092"/>
    </location>
</feature>
<dbReference type="PROSITE" id="PS50055">
    <property type="entry name" value="TYR_PHOSPHATASE_PTP"/>
    <property type="match status" value="1"/>
</dbReference>
<evidence type="ECO:0000313" key="12">
    <source>
        <dbReference type="Proteomes" id="UP000748531"/>
    </source>
</evidence>
<dbReference type="Gene3D" id="3.90.190.10">
    <property type="entry name" value="Protein tyrosine phosphatase superfamily"/>
    <property type="match status" value="1"/>
</dbReference>
<feature type="transmembrane region" description="Helical" evidence="8">
    <location>
        <begin position="269"/>
        <end position="291"/>
    </location>
</feature>
<feature type="domain" description="Tyrosine-protein phosphatase" evidence="9">
    <location>
        <begin position="812"/>
        <end position="1178"/>
    </location>
</feature>
<dbReference type="EC" id="3.1.3.48" evidence="1"/>
<dbReference type="PRINTS" id="PR00700">
    <property type="entry name" value="PRTYPHPHTASE"/>
</dbReference>